<dbReference type="SMART" id="SM00868">
    <property type="entry name" value="zf-AD"/>
    <property type="match status" value="1"/>
</dbReference>
<feature type="domain" description="C2H2-type" evidence="7">
    <location>
        <begin position="346"/>
        <end position="373"/>
    </location>
</feature>
<dbReference type="PROSITE" id="PS00028">
    <property type="entry name" value="ZINC_FINGER_C2H2_1"/>
    <property type="match status" value="6"/>
</dbReference>
<name>A0ABM1ZHT7_AEDAL</name>
<dbReference type="InterPro" id="IPR012934">
    <property type="entry name" value="Znf_AD"/>
</dbReference>
<dbReference type="SUPFAM" id="SSF57667">
    <property type="entry name" value="beta-beta-alpha zinc fingers"/>
    <property type="match status" value="3"/>
</dbReference>
<dbReference type="RefSeq" id="XP_029731138.2">
    <property type="nucleotide sequence ID" value="XM_029875278.2"/>
</dbReference>
<evidence type="ECO:0000259" key="7">
    <source>
        <dbReference type="PROSITE" id="PS50157"/>
    </source>
</evidence>
<reference evidence="9" key="1">
    <citation type="journal article" date="2015" name="Proc. Natl. Acad. Sci. U.S.A.">
        <title>Genome sequence of the Asian Tiger mosquito, Aedes albopictus, reveals insights into its biology, genetics, and evolution.</title>
        <authorList>
            <person name="Chen X.G."/>
            <person name="Jiang X."/>
            <person name="Gu J."/>
            <person name="Xu M."/>
            <person name="Wu Y."/>
            <person name="Deng Y."/>
            <person name="Zhang C."/>
            <person name="Bonizzoni M."/>
            <person name="Dermauw W."/>
            <person name="Vontas J."/>
            <person name="Armbruster P."/>
            <person name="Huang X."/>
            <person name="Yang Y."/>
            <person name="Zhang H."/>
            <person name="He W."/>
            <person name="Peng H."/>
            <person name="Liu Y."/>
            <person name="Wu K."/>
            <person name="Chen J."/>
            <person name="Lirakis M."/>
            <person name="Topalis P."/>
            <person name="Van Leeuwen T."/>
            <person name="Hall A.B."/>
            <person name="Jiang X."/>
            <person name="Thorpe C."/>
            <person name="Mueller R.L."/>
            <person name="Sun C."/>
            <person name="Waterhouse R.M."/>
            <person name="Yan G."/>
            <person name="Tu Z.J."/>
            <person name="Fang X."/>
            <person name="James A.A."/>
        </authorList>
    </citation>
    <scope>NUCLEOTIDE SEQUENCE [LARGE SCALE GENOMIC DNA]</scope>
    <source>
        <strain evidence="9">Foshan</strain>
    </source>
</reference>
<evidence type="ECO:0000256" key="1">
    <source>
        <dbReference type="ARBA" id="ARBA00022723"/>
    </source>
</evidence>
<dbReference type="Pfam" id="PF13912">
    <property type="entry name" value="zf-C2H2_6"/>
    <property type="match status" value="1"/>
</dbReference>
<dbReference type="PROSITE" id="PS50157">
    <property type="entry name" value="ZINC_FINGER_C2H2_2"/>
    <property type="match status" value="5"/>
</dbReference>
<sequence length="411" mass="48058">MEKTCNFCAYQDESVFELEKDYYTDKLSTIRIAARHLWFTHDELKSFYICNTCRSKLLEFHHFYCQVRKLYSAKPVVEKSKSESVPITTTDEIELKPAVVEPGPVEDDVENLSNDHDQESMDATESGNHSNEKLSKDPPREIEYLPIITDEDIRIFCQMACHICSEEFDYFEDLKHHCAQEHDTKCYVHCCNSRLDALHKVKDHILIHLKPDTFRCNKCDKNFTTKTSLTRHLKTASHLSANDQVFECNLCSKKYPGQQMLDDHMQSHQNETTIHKCTQCPKEFPSFEKLAFHTGVVHNTNEMSQHCKICNKLFDNVETFNAHRGTNLCVDPQLADAVRVGRISVRKCMLCEKTFQRKRTYREHMALHAGELAFSCDFCDRSYKNETSMYLHRKRKHPEEYKRMKMAQVPG</sequence>
<dbReference type="PANTHER" id="PTHR24409">
    <property type="entry name" value="ZINC FINGER PROTEIN 142"/>
    <property type="match status" value="1"/>
</dbReference>
<dbReference type="Pfam" id="PF00096">
    <property type="entry name" value="zf-C2H2"/>
    <property type="match status" value="1"/>
</dbReference>
<keyword evidence="4" id="KW-0862">Zinc</keyword>
<dbReference type="InterPro" id="IPR013087">
    <property type="entry name" value="Znf_C2H2_type"/>
</dbReference>
<protein>
    <recommendedName>
        <fullName evidence="7">C2H2-type domain-containing protein</fullName>
    </recommendedName>
</protein>
<feature type="region of interest" description="Disordered" evidence="6">
    <location>
        <begin position="98"/>
        <end position="137"/>
    </location>
</feature>
<keyword evidence="9" id="KW-1185">Reference proteome</keyword>
<evidence type="ECO:0000256" key="4">
    <source>
        <dbReference type="ARBA" id="ARBA00022833"/>
    </source>
</evidence>
<evidence type="ECO:0000256" key="5">
    <source>
        <dbReference type="PROSITE-ProRule" id="PRU00042"/>
    </source>
</evidence>
<keyword evidence="1" id="KW-0479">Metal-binding</keyword>
<dbReference type="SMART" id="SM00355">
    <property type="entry name" value="ZnF_C2H2"/>
    <property type="match status" value="7"/>
</dbReference>
<dbReference type="EnsemblMetazoa" id="AALFPA23_018646.R27364">
    <property type="protein sequence ID" value="AALFPA23_018646.P27364"/>
    <property type="gene ID" value="AALFPA23_018646"/>
</dbReference>
<feature type="domain" description="C2H2-type" evidence="7">
    <location>
        <begin position="275"/>
        <end position="303"/>
    </location>
</feature>
<feature type="domain" description="C2H2-type" evidence="7">
    <location>
        <begin position="374"/>
        <end position="402"/>
    </location>
</feature>
<feature type="domain" description="C2H2-type" evidence="7">
    <location>
        <begin position="214"/>
        <end position="243"/>
    </location>
</feature>
<dbReference type="Proteomes" id="UP000069940">
    <property type="component" value="Unassembled WGS sequence"/>
</dbReference>
<feature type="domain" description="C2H2-type" evidence="7">
    <location>
        <begin position="246"/>
        <end position="273"/>
    </location>
</feature>
<evidence type="ECO:0000313" key="9">
    <source>
        <dbReference type="Proteomes" id="UP000069940"/>
    </source>
</evidence>
<accession>A0ABM1ZHT7</accession>
<evidence type="ECO:0000313" key="8">
    <source>
        <dbReference type="EnsemblMetazoa" id="AALFPA23_018646.P27363"/>
    </source>
</evidence>
<dbReference type="GeneID" id="109399115"/>
<proteinExistence type="predicted"/>
<dbReference type="EnsemblMetazoa" id="AALFPA23_018646.R27363">
    <property type="protein sequence ID" value="AALFPA23_018646.P27363"/>
    <property type="gene ID" value="AALFPA23_018646"/>
</dbReference>
<dbReference type="RefSeq" id="XP_019527628.3">
    <property type="nucleotide sequence ID" value="XM_019672083.3"/>
</dbReference>
<evidence type="ECO:0000256" key="3">
    <source>
        <dbReference type="ARBA" id="ARBA00022771"/>
    </source>
</evidence>
<dbReference type="PANTHER" id="PTHR24409:SF295">
    <property type="entry name" value="AZ2-RELATED"/>
    <property type="match status" value="1"/>
</dbReference>
<dbReference type="Gene3D" id="3.30.160.60">
    <property type="entry name" value="Classic Zinc Finger"/>
    <property type="match status" value="3"/>
</dbReference>
<evidence type="ECO:0000256" key="6">
    <source>
        <dbReference type="SAM" id="MobiDB-lite"/>
    </source>
</evidence>
<dbReference type="InterPro" id="IPR036236">
    <property type="entry name" value="Znf_C2H2_sf"/>
</dbReference>
<organism evidence="8 9">
    <name type="scientific">Aedes albopictus</name>
    <name type="common">Asian tiger mosquito</name>
    <name type="synonym">Stegomyia albopicta</name>
    <dbReference type="NCBI Taxonomy" id="7160"/>
    <lineage>
        <taxon>Eukaryota</taxon>
        <taxon>Metazoa</taxon>
        <taxon>Ecdysozoa</taxon>
        <taxon>Arthropoda</taxon>
        <taxon>Hexapoda</taxon>
        <taxon>Insecta</taxon>
        <taxon>Pterygota</taxon>
        <taxon>Neoptera</taxon>
        <taxon>Endopterygota</taxon>
        <taxon>Diptera</taxon>
        <taxon>Nematocera</taxon>
        <taxon>Culicoidea</taxon>
        <taxon>Culicidae</taxon>
        <taxon>Culicinae</taxon>
        <taxon>Aedini</taxon>
        <taxon>Aedes</taxon>
        <taxon>Stegomyia</taxon>
    </lineage>
</organism>
<keyword evidence="3 5" id="KW-0863">Zinc-finger</keyword>
<dbReference type="Pfam" id="PF12874">
    <property type="entry name" value="zf-met"/>
    <property type="match status" value="1"/>
</dbReference>
<evidence type="ECO:0000256" key="2">
    <source>
        <dbReference type="ARBA" id="ARBA00022737"/>
    </source>
</evidence>
<reference evidence="8" key="2">
    <citation type="submission" date="2025-05" db="UniProtKB">
        <authorList>
            <consortium name="EnsemblMetazoa"/>
        </authorList>
    </citation>
    <scope>IDENTIFICATION</scope>
    <source>
        <strain evidence="8">Foshan</strain>
    </source>
</reference>
<keyword evidence="2" id="KW-0677">Repeat</keyword>